<gene>
    <name evidence="3" type="ORF">G4Z02_09375</name>
</gene>
<dbReference type="SUPFAM" id="SSF56762">
    <property type="entry name" value="HydB/Nqo4-like"/>
    <property type="match status" value="1"/>
</dbReference>
<dbReference type="Proteomes" id="UP000514720">
    <property type="component" value="Chromosome"/>
</dbReference>
<dbReference type="NCBIfam" id="NF004739">
    <property type="entry name" value="PRK06075.1"/>
    <property type="match status" value="1"/>
</dbReference>
<dbReference type="InterPro" id="IPR022885">
    <property type="entry name" value="NDH1_su_D/H"/>
</dbReference>
<evidence type="ECO:0000259" key="2">
    <source>
        <dbReference type="Pfam" id="PF00346"/>
    </source>
</evidence>
<protein>
    <submittedName>
        <fullName evidence="3">NADH-quinone oxidoreductase subunit D</fullName>
        <ecNumber evidence="3">1.6.5.11</ecNumber>
    </submittedName>
</protein>
<keyword evidence="1" id="KW-0874">Quinone</keyword>
<dbReference type="PANTHER" id="PTHR11993">
    <property type="entry name" value="NADH-UBIQUINONE OXIDOREDUCTASE 49 KDA SUBUNIT"/>
    <property type="match status" value="1"/>
</dbReference>
<evidence type="ECO:0000256" key="1">
    <source>
        <dbReference type="ARBA" id="ARBA00022719"/>
    </source>
</evidence>
<keyword evidence="4" id="KW-1185">Reference proteome</keyword>
<dbReference type="KEGG" id="xcl:G4Z02_09375"/>
<accession>A0A7L7KW19</accession>
<sequence length="368" mass="41763">MRELKLFLGPQHPGMHGNASVHMYVEGDIIKKSYLLPGMLHRGFEKGMERHSWVNNISLIPRVCVVEPDINEMAFAMAVEKLAKLEVPERAHWIRMIILELARISIHLMAYGGLGSPTGNYTIMYHAHADRNRILDIFEKITGHRVYHQYIVPGGVRKDLPVGIEQDIHDFLDDLESRYTEYRDIGIENPTILKRISDTIMLPEEVVWELGVTGVGMRSAVNKPYDLRKVQPYARYDQVEFDVPVSGYSDARSRVNIKLIELTQSIRIIRQCLEKMPNGDVRVPIAKGQSMRWTVPKGHAYACVESSRGEFGYYMVSNGGTHPYRVGVRGASYPQGLLGIEKYLPGTRIDDAALWVDTMGVCSPEIDR</sequence>
<feature type="domain" description="NADH-quinone oxidoreductase subunit D" evidence="2">
    <location>
        <begin position="119"/>
        <end position="368"/>
    </location>
</feature>
<organism evidence="3 4">
    <name type="scientific">Candidatus Xianfuyuplasma coldseepsis</name>
    <dbReference type="NCBI Taxonomy" id="2782163"/>
    <lineage>
        <taxon>Bacteria</taxon>
        <taxon>Bacillati</taxon>
        <taxon>Mycoplasmatota</taxon>
        <taxon>Mollicutes</taxon>
        <taxon>Candidatus Izemoplasmatales</taxon>
        <taxon>Candidatus Izemoplasmataceae</taxon>
        <taxon>Candidatus Xianfuyuplasma</taxon>
    </lineage>
</organism>
<dbReference type="GO" id="GO:0051287">
    <property type="term" value="F:NAD binding"/>
    <property type="evidence" value="ECO:0007669"/>
    <property type="project" value="InterPro"/>
</dbReference>
<name>A0A7L7KW19_9MOLU</name>
<evidence type="ECO:0000313" key="4">
    <source>
        <dbReference type="Proteomes" id="UP000514720"/>
    </source>
</evidence>
<dbReference type="AlphaFoldDB" id="A0A7L7KW19"/>
<dbReference type="RefSeq" id="WP_258877762.1">
    <property type="nucleotide sequence ID" value="NZ_CP048914.1"/>
</dbReference>
<evidence type="ECO:0000313" key="3">
    <source>
        <dbReference type="EMBL" id="QMS85948.1"/>
    </source>
</evidence>
<reference evidence="3 4" key="1">
    <citation type="submission" date="2020-02" db="EMBL/GenBank/DDBJ databases">
        <authorList>
            <person name="Zheng R.K."/>
            <person name="Sun C.M."/>
        </authorList>
    </citation>
    <scope>NUCLEOTIDE SEQUENCE [LARGE SCALE GENOMIC DNA]</scope>
    <source>
        <strain evidence="4">zrk13</strain>
    </source>
</reference>
<dbReference type="EC" id="1.6.5.11" evidence="3"/>
<dbReference type="EMBL" id="CP048914">
    <property type="protein sequence ID" value="QMS85948.1"/>
    <property type="molecule type" value="Genomic_DNA"/>
</dbReference>
<dbReference type="InterPro" id="IPR001135">
    <property type="entry name" value="NADH_Q_OxRdtase_suD"/>
</dbReference>
<dbReference type="GO" id="GO:0016651">
    <property type="term" value="F:oxidoreductase activity, acting on NAD(P)H"/>
    <property type="evidence" value="ECO:0007669"/>
    <property type="project" value="InterPro"/>
</dbReference>
<proteinExistence type="predicted"/>
<dbReference type="PANTHER" id="PTHR11993:SF10">
    <property type="entry name" value="NADH DEHYDROGENASE [UBIQUINONE] IRON-SULFUR PROTEIN 2, MITOCHONDRIAL"/>
    <property type="match status" value="1"/>
</dbReference>
<dbReference type="Gene3D" id="1.10.645.10">
    <property type="entry name" value="Cytochrome-c3 Hydrogenase, chain B"/>
    <property type="match status" value="1"/>
</dbReference>
<dbReference type="GO" id="GO:0048038">
    <property type="term" value="F:quinone binding"/>
    <property type="evidence" value="ECO:0007669"/>
    <property type="project" value="UniProtKB-KW"/>
</dbReference>
<dbReference type="Pfam" id="PF00346">
    <property type="entry name" value="Complex1_49kDa"/>
    <property type="match status" value="1"/>
</dbReference>
<keyword evidence="3" id="KW-0560">Oxidoreductase</keyword>
<dbReference type="InterPro" id="IPR029014">
    <property type="entry name" value="NiFe-Hase_large"/>
</dbReference>